<dbReference type="KEGG" id="nik:F5I99_02310"/>
<keyword evidence="12" id="KW-0675">Receptor</keyword>
<reference evidence="12 13" key="1">
    <citation type="submission" date="2019-09" db="EMBL/GenBank/DDBJ databases">
        <title>Nitrincola iocasae sp. nov., a bacterium isolated from the sediment collected at a cold seep field in South China Sea.</title>
        <authorList>
            <person name="Zhang H."/>
            <person name="Wang H."/>
            <person name="Li C."/>
        </authorList>
    </citation>
    <scope>NUCLEOTIDE SEQUENCE [LARGE SCALE GENOMIC DNA]</scope>
    <source>
        <strain evidence="12 13">KXZD1103</strain>
    </source>
</reference>
<sequence>MSEDSLMPHHKVNKLALLLTGLTSFLYAAVVFADISHLDESAFLIDIPMVTSATRLSQHQSDAPVSMTVIDRATITASGAQTVPDLLRLVPGFQVAHVNSNKYAATYHGYSDDFPNRLEVMIDGRSVYMPLISSPDWTSLALHLDDIERIEVIRGSNTATQGSNAFLGAINIITRHPAAEAKASASVTLGSLDTANSNLRFSGNTSMGHYRLSAAHEENTGSKLFSDGARRSYLNFSGSFAPTLRDQIDLRAGIDRGHITIGSLKAPETFNSVVTQEREYHSSFQHISWEHIINPNTTFELTGYRNQLTLSEAPPTLDDIFRSELDYDDYNDWLENPAAFALEEALFQQLLDSNPSLRVLSENGSTRQEDLQFSIVHQQSQTSTSTGLGYRRDTGKGDTLFDQGDVHSTRFRLFANSVISPSQAYTINLGAMHEKEESGPAATSGRAALSLHITPDVTLRFGLSSSERLPSLHERYSQSTIYFTPDKNQIFDAIRRPNPDLEPEHILSREAGLLYKFSSMPGYLDLRIFNEHITKGIATYREAFTDELNPSDQTIRVSKNIADWQNQGAEFQLRLQPTNSFWFLLNYAYINNTAKTFALSADKPFTRTQLAPRHSASLLLNWQPRPDINLSASHYFVDQMHWLEGDDRDTYNRTDLRAAKHWTLGPQTQAELSLTVQNALGPSYQEFYDYHNFDRRFFIQFRLKYH</sequence>
<dbReference type="PANTHER" id="PTHR30069:SF27">
    <property type="entry name" value="BLL4766 PROTEIN"/>
    <property type="match status" value="1"/>
</dbReference>
<keyword evidence="13" id="KW-1185">Reference proteome</keyword>
<keyword evidence="5 9" id="KW-0798">TonB box</keyword>
<evidence type="ECO:0000259" key="11">
    <source>
        <dbReference type="Pfam" id="PF07715"/>
    </source>
</evidence>
<dbReference type="GO" id="GO:0044718">
    <property type="term" value="P:siderophore transmembrane transport"/>
    <property type="evidence" value="ECO:0007669"/>
    <property type="project" value="TreeGrafter"/>
</dbReference>
<dbReference type="Pfam" id="PF07715">
    <property type="entry name" value="Plug"/>
    <property type="match status" value="1"/>
</dbReference>
<evidence type="ECO:0000256" key="4">
    <source>
        <dbReference type="ARBA" id="ARBA00022692"/>
    </source>
</evidence>
<dbReference type="PANTHER" id="PTHR30069">
    <property type="entry name" value="TONB-DEPENDENT OUTER MEMBRANE RECEPTOR"/>
    <property type="match status" value="1"/>
</dbReference>
<name>A0A5J6LAK4_9GAMM</name>
<evidence type="ECO:0000256" key="6">
    <source>
        <dbReference type="ARBA" id="ARBA00023136"/>
    </source>
</evidence>
<evidence type="ECO:0000256" key="7">
    <source>
        <dbReference type="ARBA" id="ARBA00023237"/>
    </source>
</evidence>
<evidence type="ECO:0000256" key="5">
    <source>
        <dbReference type="ARBA" id="ARBA00023077"/>
    </source>
</evidence>
<dbReference type="InterPro" id="IPR039426">
    <property type="entry name" value="TonB-dep_rcpt-like"/>
</dbReference>
<evidence type="ECO:0000259" key="10">
    <source>
        <dbReference type="Pfam" id="PF00593"/>
    </source>
</evidence>
<evidence type="ECO:0000313" key="13">
    <source>
        <dbReference type="Proteomes" id="UP000325606"/>
    </source>
</evidence>
<comment type="subcellular location">
    <subcellularLocation>
        <location evidence="1 8">Cell outer membrane</location>
        <topology evidence="1 8">Multi-pass membrane protein</topology>
    </subcellularLocation>
</comment>
<organism evidence="12 13">
    <name type="scientific">Nitrincola iocasae</name>
    <dbReference type="NCBI Taxonomy" id="2614693"/>
    <lineage>
        <taxon>Bacteria</taxon>
        <taxon>Pseudomonadati</taxon>
        <taxon>Pseudomonadota</taxon>
        <taxon>Gammaproteobacteria</taxon>
        <taxon>Oceanospirillales</taxon>
        <taxon>Oceanospirillaceae</taxon>
        <taxon>Nitrincola</taxon>
    </lineage>
</organism>
<dbReference type="InterPro" id="IPR012910">
    <property type="entry name" value="Plug_dom"/>
</dbReference>
<dbReference type="SUPFAM" id="SSF56935">
    <property type="entry name" value="Porins"/>
    <property type="match status" value="1"/>
</dbReference>
<feature type="domain" description="TonB-dependent receptor-like beta-barrel" evidence="10">
    <location>
        <begin position="279"/>
        <end position="678"/>
    </location>
</feature>
<accession>A0A5J6LAK4</accession>
<evidence type="ECO:0000256" key="3">
    <source>
        <dbReference type="ARBA" id="ARBA00022452"/>
    </source>
</evidence>
<keyword evidence="2 8" id="KW-0813">Transport</keyword>
<evidence type="ECO:0000256" key="8">
    <source>
        <dbReference type="PROSITE-ProRule" id="PRU01360"/>
    </source>
</evidence>
<dbReference type="AlphaFoldDB" id="A0A5J6LAK4"/>
<dbReference type="Gene3D" id="2.40.170.20">
    <property type="entry name" value="TonB-dependent receptor, beta-barrel domain"/>
    <property type="match status" value="1"/>
</dbReference>
<gene>
    <name evidence="12" type="ORF">F5I99_02310</name>
</gene>
<evidence type="ECO:0000256" key="9">
    <source>
        <dbReference type="RuleBase" id="RU003357"/>
    </source>
</evidence>
<dbReference type="Proteomes" id="UP000325606">
    <property type="component" value="Chromosome"/>
</dbReference>
<dbReference type="PROSITE" id="PS52016">
    <property type="entry name" value="TONB_DEPENDENT_REC_3"/>
    <property type="match status" value="1"/>
</dbReference>
<keyword evidence="7 8" id="KW-0998">Cell outer membrane</keyword>
<keyword evidence="6 8" id="KW-0472">Membrane</keyword>
<dbReference type="InterPro" id="IPR037066">
    <property type="entry name" value="Plug_dom_sf"/>
</dbReference>
<keyword evidence="3 8" id="KW-1134">Transmembrane beta strand</keyword>
<dbReference type="GO" id="GO:0015344">
    <property type="term" value="F:siderophore uptake transmembrane transporter activity"/>
    <property type="evidence" value="ECO:0007669"/>
    <property type="project" value="TreeGrafter"/>
</dbReference>
<keyword evidence="4 8" id="KW-0812">Transmembrane</keyword>
<protein>
    <submittedName>
        <fullName evidence="12">TonB-dependent receptor</fullName>
    </submittedName>
</protein>
<feature type="domain" description="TonB-dependent receptor plug" evidence="11">
    <location>
        <begin position="60"/>
        <end position="168"/>
    </location>
</feature>
<dbReference type="Gene3D" id="2.170.130.10">
    <property type="entry name" value="TonB-dependent receptor, plug domain"/>
    <property type="match status" value="1"/>
</dbReference>
<evidence type="ECO:0000256" key="2">
    <source>
        <dbReference type="ARBA" id="ARBA00022448"/>
    </source>
</evidence>
<evidence type="ECO:0000256" key="1">
    <source>
        <dbReference type="ARBA" id="ARBA00004571"/>
    </source>
</evidence>
<proteinExistence type="inferred from homology"/>
<dbReference type="GO" id="GO:0009279">
    <property type="term" value="C:cell outer membrane"/>
    <property type="evidence" value="ECO:0007669"/>
    <property type="project" value="UniProtKB-SubCell"/>
</dbReference>
<evidence type="ECO:0000313" key="12">
    <source>
        <dbReference type="EMBL" id="QEW05416.1"/>
    </source>
</evidence>
<dbReference type="EMBL" id="CP044222">
    <property type="protein sequence ID" value="QEW05416.1"/>
    <property type="molecule type" value="Genomic_DNA"/>
</dbReference>
<dbReference type="InterPro" id="IPR036942">
    <property type="entry name" value="Beta-barrel_TonB_sf"/>
</dbReference>
<dbReference type="RefSeq" id="WP_151053461.1">
    <property type="nucleotide sequence ID" value="NZ_CP044222.1"/>
</dbReference>
<dbReference type="Pfam" id="PF00593">
    <property type="entry name" value="TonB_dep_Rec_b-barrel"/>
    <property type="match status" value="1"/>
</dbReference>
<comment type="similarity">
    <text evidence="8 9">Belongs to the TonB-dependent receptor family.</text>
</comment>
<dbReference type="InterPro" id="IPR000531">
    <property type="entry name" value="Beta-barrel_TonB"/>
</dbReference>